<feature type="domain" description="C2H2-type" evidence="11">
    <location>
        <begin position="1479"/>
        <end position="1503"/>
    </location>
</feature>
<evidence type="ECO:0000256" key="6">
    <source>
        <dbReference type="ARBA" id="ARBA00023015"/>
    </source>
</evidence>
<proteinExistence type="predicted"/>
<feature type="domain" description="C2H2-type" evidence="11">
    <location>
        <begin position="860"/>
        <end position="887"/>
    </location>
</feature>
<evidence type="ECO:0000256" key="10">
    <source>
        <dbReference type="SAM" id="MobiDB-lite"/>
    </source>
</evidence>
<feature type="domain" description="C2H2-type" evidence="11">
    <location>
        <begin position="1181"/>
        <end position="1205"/>
    </location>
</feature>
<dbReference type="InterPro" id="IPR013087">
    <property type="entry name" value="Znf_C2H2_type"/>
</dbReference>
<accession>A0A0N5CL55</accession>
<dbReference type="OrthoDB" id="10042249at2759"/>
<keyword evidence="2" id="KW-0479">Metal-binding</keyword>
<feature type="compositionally biased region" description="Polar residues" evidence="10">
    <location>
        <begin position="1567"/>
        <end position="1585"/>
    </location>
</feature>
<dbReference type="FunFam" id="3.30.160.60:FF:000594">
    <property type="entry name" value="Transcription factor HIVEP2"/>
    <property type="match status" value="1"/>
</dbReference>
<evidence type="ECO:0000256" key="1">
    <source>
        <dbReference type="ARBA" id="ARBA00004123"/>
    </source>
</evidence>
<feature type="compositionally biased region" description="Basic and acidic residues" evidence="10">
    <location>
        <begin position="917"/>
        <end position="937"/>
    </location>
</feature>
<dbReference type="GO" id="GO:0004334">
    <property type="term" value="F:fumarylacetoacetase activity"/>
    <property type="evidence" value="ECO:0007669"/>
    <property type="project" value="InterPro"/>
</dbReference>
<dbReference type="Gene3D" id="3.30.160.60">
    <property type="entry name" value="Classic Zinc Finger"/>
    <property type="match status" value="4"/>
</dbReference>
<gene>
    <name evidence="12" type="ORF">TCLT_LOCUS834</name>
</gene>
<sequence>MAFASGGGGGGIGAGMGGIAGNLAQPSAAQCGIPSLRPQDAQALSSRGVANLNAVALAAAQVSATPIPAAHLLYQQFLSAGAAAAQSQLMQSAAAVSQAAALSPPTPLLPQAAAAAAAAANAVAAVAAQQQSSIPSQQQQAAAAAQPQQQQQQNQAFVLANAAQAIAINQLLLQHNPLQQQVQAALAQLLNPFAYYQPHLAALLQSQLNATNHVQQPQQPLQLQVPSAIGTPVAAQQQHQQKLIDNLLAEQAVRNSVHDKIGASQPLATDNRNVGLLTNPESVKEHISRLISENEAILEQSPGLIKRRPYHRQVGSQSSIELETGIRSQSNSPGLREIRLQCTRSQSFYESHKPLAIRVTGGSLTNGYPIVKIPDKCCTCNYCELKFPNEAALDAHEIRCSKRAEINSQVMSSSSSSVMGAAILGGGPLGHLHMMQQQNTVNVGTVENVGRKPSICSNNGITSSSANHENRHPLKRRLLAAVEHLDDPQASTSKAPKLVCTQLKILNHTFDKSMVFHIYNFVFYVTCLRLWCNETSKAILNTANSVAPSSYIGHCKTPIVSLRNHSIIISSASASASSAIVPITCHISSQLVIPKTPQAYQRIYLAATTPQNISSVANKPYILTLNEVSSSRSDATSRRSRMRNITTETFATLNKPQPMFCEHIPKLSMYSNWQQSTVDSEEAKLNLLYISTCSTKPRMGVKQLWRYTTALREMSVLKVTHSSFWDYSTKIRLRQNAAVVVTTGAPINSQAVIAAFVQDRPSTATSTSSVSMNVVSSSAIPLKNIQKSKVGNDMNVSKRRNLVEIEKDQNVLPTTEVVCKQSQGSGVENELSKTLSQKIVGGYFSDEVYVYVRGRGRGRYVCDRCGIRCKKPSMLKKHIKSHLDIRPYGCKQCNFNFKTKGNLTKHLQSKTHHRRIAEKDNQKIMDQDSDSDHDRLEIASLSGTASTFSNDPLSDDDCSSDEELRPPCDESNTDMYRKFGQENTLVKRMAHTPPTLWIVGETLSDWPHPNHLRSCHSAPPSAQYPAENRKQPNTLDTNFLLKKDSIDDQKLSMCNAVVAETIAPTTSDSISVSSCVAVHQRSVGAFLAKETIICDICKRAFRSWTEMSLHRKIHLIGPSNSRVRSHQCTECKQATRTRSALNKHMEEKHGIVEVLSSEQQSTVSDNEDTNANLSSMNPRSFMCADCNIGFRKHGILAKHLRSKTHIIKLESLRIIPEDSLSLITRKEGGAYLNEIDTTDCDRARQSILGIISSLRDSSALECREQMVQSPVPPQHTTVNNNCSVANKNITSNFSIQRLKKQRSPALSPQSFNENKRLLCEQQPRSKRHDVTSAKASTEMSSRKSNNNISQQRKAVTDDLNGKSISANIWIPPKLDTNSASLLSVMADRRSVDIVSRLAVDPANLSDNGSSARSDEANSEGAGRSESSTPTQRILAGTAPSPLLPVSTRCNLCEINYESSFELQVHLHADHVVLRDGKDFCCPKKHCDKVYPTRDSLRQHIAAHYLLSGAVTPLPDSRDEIEGAITVLSDASTDANAALHRKLTGLALGQHANSAPNHSPNAPEESHTTLPKTIPPASSTLIINGNTKQRPAVRINEVEKSNGCSSIMDVIVKDQRRSKTTQLPVTSTSLLGNAVAAPAALPCAICGQSFPDAFVLQRHWLSHVCDRPYICKQCDAGFTTSEALNTHTLTHQINRTER</sequence>
<feature type="domain" description="C2H2-type" evidence="11">
    <location>
        <begin position="888"/>
        <end position="912"/>
    </location>
</feature>
<feature type="domain" description="C2H2-type" evidence="11">
    <location>
        <begin position="1668"/>
        <end position="1695"/>
    </location>
</feature>
<dbReference type="STRING" id="103827.A0A0N5CL55"/>
<evidence type="ECO:0000256" key="5">
    <source>
        <dbReference type="ARBA" id="ARBA00022833"/>
    </source>
</evidence>
<name>A0A0N5CL55_THECL</name>
<reference evidence="12 13" key="2">
    <citation type="submission" date="2018-11" db="EMBL/GenBank/DDBJ databases">
        <authorList>
            <consortium name="Pathogen Informatics"/>
        </authorList>
    </citation>
    <scope>NUCLEOTIDE SEQUENCE [LARGE SCALE GENOMIC DNA]</scope>
</reference>
<dbReference type="OMA" id="FYESHKP"/>
<dbReference type="WBParaSite" id="TCLT_0000083301-mRNA-1">
    <property type="protein sequence ID" value="TCLT_0000083301-mRNA-1"/>
    <property type="gene ID" value="TCLT_0000083301"/>
</dbReference>
<dbReference type="InterPro" id="IPR005959">
    <property type="entry name" value="Fumarylacetoacetase"/>
</dbReference>
<dbReference type="InterPro" id="IPR036236">
    <property type="entry name" value="Znf_C2H2_sf"/>
</dbReference>
<comment type="subcellular location">
    <subcellularLocation>
        <location evidence="1">Nucleus</location>
    </subcellularLocation>
</comment>
<dbReference type="Proteomes" id="UP000276776">
    <property type="component" value="Unassembled WGS sequence"/>
</dbReference>
<keyword evidence="7" id="KW-0804">Transcription</keyword>
<dbReference type="GO" id="GO:0006559">
    <property type="term" value="P:L-phenylalanine catabolic process"/>
    <property type="evidence" value="ECO:0007669"/>
    <property type="project" value="TreeGrafter"/>
</dbReference>
<evidence type="ECO:0000256" key="9">
    <source>
        <dbReference type="PROSITE-ProRule" id="PRU00042"/>
    </source>
</evidence>
<feature type="region of interest" description="Disordered" evidence="10">
    <location>
        <begin position="1318"/>
        <end position="1356"/>
    </location>
</feature>
<feature type="region of interest" description="Disordered" evidence="10">
    <location>
        <begin position="907"/>
        <end position="974"/>
    </location>
</feature>
<dbReference type="GO" id="GO:0003676">
    <property type="term" value="F:nucleic acid binding"/>
    <property type="evidence" value="ECO:0007669"/>
    <property type="project" value="InterPro"/>
</dbReference>
<evidence type="ECO:0000313" key="14">
    <source>
        <dbReference type="WBParaSite" id="TCLT_0000083301-mRNA-1"/>
    </source>
</evidence>
<feature type="region of interest" description="Disordered" evidence="10">
    <location>
        <begin position="1549"/>
        <end position="1585"/>
    </location>
</feature>
<evidence type="ECO:0000256" key="8">
    <source>
        <dbReference type="ARBA" id="ARBA00023242"/>
    </source>
</evidence>
<dbReference type="EMBL" id="UYYF01000075">
    <property type="protein sequence ID" value="VDM95973.1"/>
    <property type="molecule type" value="Genomic_DNA"/>
</dbReference>
<dbReference type="GO" id="GO:0005634">
    <property type="term" value="C:nucleus"/>
    <property type="evidence" value="ECO:0007669"/>
    <property type="project" value="UniProtKB-SubCell"/>
</dbReference>
<dbReference type="SMART" id="SM00451">
    <property type="entry name" value="ZnF_U1"/>
    <property type="match status" value="3"/>
</dbReference>
<evidence type="ECO:0000256" key="2">
    <source>
        <dbReference type="ARBA" id="ARBA00022723"/>
    </source>
</evidence>
<dbReference type="InterPro" id="IPR003604">
    <property type="entry name" value="Matrin/U1-like-C_Znf_C2H2"/>
</dbReference>
<feature type="domain" description="C2H2-type" evidence="11">
    <location>
        <begin position="1640"/>
        <end position="1667"/>
    </location>
</feature>
<evidence type="ECO:0000256" key="4">
    <source>
        <dbReference type="ARBA" id="ARBA00022771"/>
    </source>
</evidence>
<keyword evidence="13" id="KW-1185">Reference proteome</keyword>
<dbReference type="GO" id="GO:1902000">
    <property type="term" value="P:homogentisate catabolic process"/>
    <property type="evidence" value="ECO:0007669"/>
    <property type="project" value="TreeGrafter"/>
</dbReference>
<dbReference type="SUPFAM" id="SSF57667">
    <property type="entry name" value="beta-beta-alpha zinc fingers"/>
    <property type="match status" value="4"/>
</dbReference>
<keyword evidence="5" id="KW-0862">Zinc</keyword>
<feature type="compositionally biased region" description="Polar residues" evidence="10">
    <location>
        <begin position="1333"/>
        <end position="1353"/>
    </location>
</feature>
<evidence type="ECO:0000259" key="11">
    <source>
        <dbReference type="PROSITE" id="PS50157"/>
    </source>
</evidence>
<feature type="domain" description="C2H2-type" evidence="11">
    <location>
        <begin position="1126"/>
        <end position="1149"/>
    </location>
</feature>
<protein>
    <submittedName>
        <fullName evidence="14">C2H2-type domain-containing protein</fullName>
    </submittedName>
</protein>
<feature type="compositionally biased region" description="Polar residues" evidence="10">
    <location>
        <begin position="1550"/>
        <end position="1559"/>
    </location>
</feature>
<dbReference type="PROSITE" id="PS00028">
    <property type="entry name" value="ZINC_FINGER_C2H2_1"/>
    <property type="match status" value="7"/>
</dbReference>
<evidence type="ECO:0000256" key="7">
    <source>
        <dbReference type="ARBA" id="ARBA00023163"/>
    </source>
</evidence>
<reference evidence="14" key="1">
    <citation type="submission" date="2016-04" db="UniProtKB">
        <authorList>
            <consortium name="WormBaseParasite"/>
        </authorList>
    </citation>
    <scope>IDENTIFICATION</scope>
</reference>
<dbReference type="Pfam" id="PF00096">
    <property type="entry name" value="zf-C2H2"/>
    <property type="match status" value="2"/>
</dbReference>
<keyword evidence="6" id="KW-0805">Transcription regulation</keyword>
<keyword evidence="8" id="KW-0539">Nucleus</keyword>
<dbReference type="Pfam" id="PF12874">
    <property type="entry name" value="zf-met"/>
    <property type="match status" value="1"/>
</dbReference>
<evidence type="ECO:0000313" key="13">
    <source>
        <dbReference type="Proteomes" id="UP000276776"/>
    </source>
</evidence>
<evidence type="ECO:0000313" key="12">
    <source>
        <dbReference type="EMBL" id="VDM95973.1"/>
    </source>
</evidence>
<dbReference type="PANTHER" id="PTHR43069">
    <property type="entry name" value="FUMARYLACETOACETASE"/>
    <property type="match status" value="1"/>
</dbReference>
<organism evidence="14">
    <name type="scientific">Thelazia callipaeda</name>
    <name type="common">Oriental eyeworm</name>
    <name type="synonym">Parasitic nematode</name>
    <dbReference type="NCBI Taxonomy" id="103827"/>
    <lineage>
        <taxon>Eukaryota</taxon>
        <taxon>Metazoa</taxon>
        <taxon>Ecdysozoa</taxon>
        <taxon>Nematoda</taxon>
        <taxon>Chromadorea</taxon>
        <taxon>Rhabditida</taxon>
        <taxon>Spirurina</taxon>
        <taxon>Spiruromorpha</taxon>
        <taxon>Thelazioidea</taxon>
        <taxon>Thelaziidae</taxon>
        <taxon>Thelazia</taxon>
    </lineage>
</organism>
<feature type="domain" description="C2H2-type" evidence="11">
    <location>
        <begin position="1092"/>
        <end position="1114"/>
    </location>
</feature>
<feature type="region of interest" description="Disordered" evidence="10">
    <location>
        <begin position="1402"/>
        <end position="1438"/>
    </location>
</feature>
<keyword evidence="4 9" id="KW-0863">Zinc-finger</keyword>
<dbReference type="PROSITE" id="PS50157">
    <property type="entry name" value="ZINC_FINGER_C2H2_2"/>
    <property type="match status" value="8"/>
</dbReference>
<keyword evidence="3" id="KW-0677">Repeat</keyword>
<feature type="compositionally biased region" description="Basic residues" evidence="10">
    <location>
        <begin position="907"/>
        <end position="916"/>
    </location>
</feature>
<dbReference type="GO" id="GO:0008270">
    <property type="term" value="F:zinc ion binding"/>
    <property type="evidence" value="ECO:0007669"/>
    <property type="project" value="UniProtKB-KW"/>
</dbReference>
<evidence type="ECO:0000256" key="3">
    <source>
        <dbReference type="ARBA" id="ARBA00022737"/>
    </source>
</evidence>
<dbReference type="PANTHER" id="PTHR43069:SF2">
    <property type="entry name" value="FUMARYLACETOACETASE"/>
    <property type="match status" value="1"/>
</dbReference>
<feature type="region of interest" description="Disordered" evidence="10">
    <location>
        <begin position="1014"/>
        <end position="1033"/>
    </location>
</feature>
<dbReference type="SMART" id="SM00355">
    <property type="entry name" value="ZnF_C2H2"/>
    <property type="match status" value="10"/>
</dbReference>
<dbReference type="FunFam" id="3.30.160.60:FF:000145">
    <property type="entry name" value="Zinc finger protein 574"/>
    <property type="match status" value="1"/>
</dbReference>
<dbReference type="GO" id="GO:0006572">
    <property type="term" value="P:L-tyrosine catabolic process"/>
    <property type="evidence" value="ECO:0007669"/>
    <property type="project" value="TreeGrafter"/>
</dbReference>